<dbReference type="SUPFAM" id="SSF109604">
    <property type="entry name" value="HD-domain/PDEase-like"/>
    <property type="match status" value="1"/>
</dbReference>
<evidence type="ECO:0000313" key="2">
    <source>
        <dbReference type="EMBL" id="QDT40983.1"/>
    </source>
</evidence>
<evidence type="ECO:0000259" key="1">
    <source>
        <dbReference type="PROSITE" id="PS51832"/>
    </source>
</evidence>
<organism evidence="2 3">
    <name type="scientific">Gimesia alba</name>
    <dbReference type="NCBI Taxonomy" id="2527973"/>
    <lineage>
        <taxon>Bacteria</taxon>
        <taxon>Pseudomonadati</taxon>
        <taxon>Planctomycetota</taxon>
        <taxon>Planctomycetia</taxon>
        <taxon>Planctomycetales</taxon>
        <taxon>Planctomycetaceae</taxon>
        <taxon>Gimesia</taxon>
    </lineage>
</organism>
<dbReference type="Pfam" id="PF13487">
    <property type="entry name" value="HD_5"/>
    <property type="match status" value="1"/>
</dbReference>
<dbReference type="InterPro" id="IPR037522">
    <property type="entry name" value="HD_GYP_dom"/>
</dbReference>
<dbReference type="RefSeq" id="WP_145211823.1">
    <property type="nucleotide sequence ID" value="NZ_CP036269.1"/>
</dbReference>
<dbReference type="EC" id="3.1.4.52" evidence="2"/>
<dbReference type="AlphaFoldDB" id="A0A517RB01"/>
<gene>
    <name evidence="2" type="primary">rpfG_1</name>
    <name evidence="2" type="ORF">Pan241w_10420</name>
</gene>
<dbReference type="OrthoDB" id="9759601at2"/>
<evidence type="ECO:0000313" key="3">
    <source>
        <dbReference type="Proteomes" id="UP000317171"/>
    </source>
</evidence>
<dbReference type="Proteomes" id="UP000317171">
    <property type="component" value="Chromosome"/>
</dbReference>
<name>A0A517RB01_9PLAN</name>
<accession>A0A517RB01</accession>
<dbReference type="KEGG" id="gaz:Pan241w_10420"/>
<dbReference type="CDD" id="cd00077">
    <property type="entry name" value="HDc"/>
    <property type="match status" value="1"/>
</dbReference>
<dbReference type="PROSITE" id="PS51832">
    <property type="entry name" value="HD_GYP"/>
    <property type="match status" value="1"/>
</dbReference>
<dbReference type="GO" id="GO:0071111">
    <property type="term" value="F:cyclic-guanylate-specific phosphodiesterase activity"/>
    <property type="evidence" value="ECO:0007669"/>
    <property type="project" value="UniProtKB-EC"/>
</dbReference>
<proteinExistence type="predicted"/>
<protein>
    <submittedName>
        <fullName evidence="2">Cyclic di-GMP phosphodiesterase response regulator RpfG</fullName>
        <ecNumber evidence="2">3.1.4.52</ecNumber>
    </submittedName>
</protein>
<dbReference type="EMBL" id="CP036269">
    <property type="protein sequence ID" value="QDT40983.1"/>
    <property type="molecule type" value="Genomic_DNA"/>
</dbReference>
<keyword evidence="3" id="KW-1185">Reference proteome</keyword>
<keyword evidence="2" id="KW-0378">Hydrolase</keyword>
<dbReference type="InterPro" id="IPR003607">
    <property type="entry name" value="HD/PDEase_dom"/>
</dbReference>
<reference evidence="2 3" key="1">
    <citation type="submission" date="2019-02" db="EMBL/GenBank/DDBJ databases">
        <title>Deep-cultivation of Planctomycetes and their phenomic and genomic characterization uncovers novel biology.</title>
        <authorList>
            <person name="Wiegand S."/>
            <person name="Jogler M."/>
            <person name="Boedeker C."/>
            <person name="Pinto D."/>
            <person name="Vollmers J."/>
            <person name="Rivas-Marin E."/>
            <person name="Kohn T."/>
            <person name="Peeters S.H."/>
            <person name="Heuer A."/>
            <person name="Rast P."/>
            <person name="Oberbeckmann S."/>
            <person name="Bunk B."/>
            <person name="Jeske O."/>
            <person name="Meyerdierks A."/>
            <person name="Storesund J.E."/>
            <person name="Kallscheuer N."/>
            <person name="Luecker S."/>
            <person name="Lage O.M."/>
            <person name="Pohl T."/>
            <person name="Merkel B.J."/>
            <person name="Hornburger P."/>
            <person name="Mueller R.-W."/>
            <person name="Bruemmer F."/>
            <person name="Labrenz M."/>
            <person name="Spormann A.M."/>
            <person name="Op den Camp H."/>
            <person name="Overmann J."/>
            <person name="Amann R."/>
            <person name="Jetten M.S.M."/>
            <person name="Mascher T."/>
            <person name="Medema M.H."/>
            <person name="Devos D.P."/>
            <person name="Kaster A.-K."/>
            <person name="Ovreas L."/>
            <person name="Rohde M."/>
            <person name="Galperin M.Y."/>
            <person name="Jogler C."/>
        </authorList>
    </citation>
    <scope>NUCLEOTIDE SEQUENCE [LARGE SCALE GENOMIC DNA]</scope>
    <source>
        <strain evidence="2 3">Pan241w</strain>
    </source>
</reference>
<feature type="domain" description="HD-GYP" evidence="1">
    <location>
        <begin position="187"/>
        <end position="384"/>
    </location>
</feature>
<sequence length="442" mass="49442">MVAKSINKKASPYSSLGIDRLRIGVKLQAPIFDADSEKNLLLLASGKTITKGTIENLKKRGIRSVRVHERDLHNLMLAPGESQDSQSDSPQDIRRKRLQLASAISAAQKQAALETQRTHSPWQIQTSSFLHEIRPVPVAGYSNRLKTKYREQFTVLTKITDDIYKQLLLTKRISMPQIYDITSMSFSQMAQDMDLFVLEGIAPIDNGNFCRHGLQMSSLAMAIGTQLGLSRENLTQLSIGCLLHDTGMNKINYKALMSETPLSPIESLELKKHPIITFDLLSKVHEVPTISKLIAYQIHERCDGSGYPRGQKNNQIHPLAKIAAVADEFIELVSSRPNKMGLLPYQAAENLVFDASQGLFDRNAVRALLQSMSLYPLGSLVELNNGQRAIVVRTNRIHYDNPIVEILDKDGMPQLTNLLDYDDMHVVRAVSNEEMTTPIFAI</sequence>
<dbReference type="Gene3D" id="1.10.3210.10">
    <property type="entry name" value="Hypothetical protein af1432"/>
    <property type="match status" value="1"/>
</dbReference>
<dbReference type="PANTHER" id="PTHR43155">
    <property type="entry name" value="CYCLIC DI-GMP PHOSPHODIESTERASE PA4108-RELATED"/>
    <property type="match status" value="1"/>
</dbReference>
<dbReference type="PANTHER" id="PTHR43155:SF2">
    <property type="entry name" value="CYCLIC DI-GMP PHOSPHODIESTERASE PA4108"/>
    <property type="match status" value="1"/>
</dbReference>